<sequence>MGFDSYDIMCIIEDIIFNNKPYLMNKKLLDKTFKNIRSIAGKTYLPVHKYVKGLNISIDSLPKEWHIINSISDVTITTNDKNYADKHKKYYSIKEIEKSYPTHIPKQLSNVLVNIEYISIEELEDYLKKIYRDENYMKKSKSTVKKLAAAYDYLKYGS</sequence>
<dbReference type="AlphaFoldDB" id="R4K479"/>
<name>R4K479_CLOPA</name>
<dbReference type="HOGENOM" id="CLU_1666368_0_0_9"/>
<keyword evidence="2" id="KW-1185">Reference proteome</keyword>
<gene>
    <name evidence="1" type="ORF">Clopa_3137</name>
</gene>
<evidence type="ECO:0000313" key="1">
    <source>
        <dbReference type="EMBL" id="AGK97952.1"/>
    </source>
</evidence>
<dbReference type="RefSeq" id="WP_015616240.1">
    <property type="nucleotide sequence ID" value="NC_021182.1"/>
</dbReference>
<organism evidence="1 2">
    <name type="scientific">Clostridium pasteurianum BC1</name>
    <dbReference type="NCBI Taxonomy" id="86416"/>
    <lineage>
        <taxon>Bacteria</taxon>
        <taxon>Bacillati</taxon>
        <taxon>Bacillota</taxon>
        <taxon>Clostridia</taxon>
        <taxon>Eubacteriales</taxon>
        <taxon>Clostridiaceae</taxon>
        <taxon>Clostridium</taxon>
    </lineage>
</organism>
<dbReference type="STRING" id="86416.Clopa_3137"/>
<dbReference type="KEGG" id="cpas:Clopa_3137"/>
<accession>R4K479</accession>
<proteinExistence type="predicted"/>
<dbReference type="EMBL" id="CP003261">
    <property type="protein sequence ID" value="AGK97952.1"/>
    <property type="molecule type" value="Genomic_DNA"/>
</dbReference>
<evidence type="ECO:0000313" key="2">
    <source>
        <dbReference type="Proteomes" id="UP000013523"/>
    </source>
</evidence>
<protein>
    <submittedName>
        <fullName evidence="1">Uncharacterized protein</fullName>
    </submittedName>
</protein>
<dbReference type="PATRIC" id="fig|86416.3.peg.3123"/>
<reference evidence="1 2" key="1">
    <citation type="submission" date="2012-01" db="EMBL/GenBank/DDBJ databases">
        <title>Complete sequence of chromosome of Clostridium pasteurianum BC1.</title>
        <authorList>
            <consortium name="US DOE Joint Genome Institute"/>
            <person name="Lucas S."/>
            <person name="Han J."/>
            <person name="Lapidus A."/>
            <person name="Cheng J.-F."/>
            <person name="Goodwin L."/>
            <person name="Pitluck S."/>
            <person name="Peters L."/>
            <person name="Mikhailova N."/>
            <person name="Teshima H."/>
            <person name="Detter J.C."/>
            <person name="Han C."/>
            <person name="Tapia R."/>
            <person name="Land M."/>
            <person name="Hauser L."/>
            <person name="Kyrpides N."/>
            <person name="Ivanova N."/>
            <person name="Pagani I."/>
            <person name="Dunn J."/>
            <person name="Taghavi S."/>
            <person name="Francis A."/>
            <person name="van der Lelie D."/>
            <person name="Woyke T."/>
        </authorList>
    </citation>
    <scope>NUCLEOTIDE SEQUENCE [LARGE SCALE GENOMIC DNA]</scope>
    <source>
        <strain evidence="1 2">BC1</strain>
    </source>
</reference>
<dbReference type="Proteomes" id="UP000013523">
    <property type="component" value="Chromosome"/>
</dbReference>